<sequence length="140" mass="15144">MGQWGNRLARGAVNYIQSRSGSFQTPRRDSMPAEFLLLTAMNVLDQRSSVTITFNYQKGELSLDSFASAASHSTMAPLRPTDADARNASSDTPEKDLPSAGTRESGTLTLIAVLRAKRRAVFAQVVLVAVVENSPAFSRP</sequence>
<dbReference type="RefSeq" id="XP_059601299.1">
    <property type="nucleotide sequence ID" value="XM_059749623.1"/>
</dbReference>
<feature type="region of interest" description="Disordered" evidence="1">
    <location>
        <begin position="73"/>
        <end position="102"/>
    </location>
</feature>
<dbReference type="KEGG" id="ang:An09g01890"/>
<organism evidence="2">
    <name type="scientific">Aspergillus niger</name>
    <dbReference type="NCBI Taxonomy" id="5061"/>
    <lineage>
        <taxon>Eukaryota</taxon>
        <taxon>Fungi</taxon>
        <taxon>Dikarya</taxon>
        <taxon>Ascomycota</taxon>
        <taxon>Pezizomycotina</taxon>
        <taxon>Eurotiomycetes</taxon>
        <taxon>Eurotiomycetidae</taxon>
        <taxon>Eurotiales</taxon>
        <taxon>Aspergillaceae</taxon>
        <taxon>Aspergillus</taxon>
        <taxon>Aspergillus subgen. Circumdati</taxon>
    </lineage>
</organism>
<proteinExistence type="predicted"/>
<reference evidence="2" key="1">
    <citation type="submission" date="2025-02" db="EMBL/GenBank/DDBJ databases">
        <authorList>
            <consortium name="NCBI Genome Project"/>
        </authorList>
    </citation>
    <scope>NUCLEOTIDE SEQUENCE</scope>
</reference>
<evidence type="ECO:0000313" key="2">
    <source>
        <dbReference type="RefSeq" id="XP_059601299.1"/>
    </source>
</evidence>
<gene>
    <name evidence="2" type="ORF">An09g01890</name>
</gene>
<accession>A0AAJ8BP76</accession>
<protein>
    <submittedName>
        <fullName evidence="2">Uncharacterized protein</fullName>
    </submittedName>
</protein>
<name>A0AAJ8BP76_ASPNG</name>
<dbReference type="AlphaFoldDB" id="A0AAJ8BP76"/>
<dbReference type="GeneID" id="84591962"/>
<dbReference type="VEuPathDB" id="FungiDB:An09g01890"/>
<reference evidence="2" key="2">
    <citation type="submission" date="2025-08" db="UniProtKB">
        <authorList>
            <consortium name="RefSeq"/>
        </authorList>
    </citation>
    <scope>IDENTIFICATION</scope>
</reference>
<evidence type="ECO:0000256" key="1">
    <source>
        <dbReference type="SAM" id="MobiDB-lite"/>
    </source>
</evidence>